<evidence type="ECO:0000259" key="2">
    <source>
        <dbReference type="Pfam" id="PF12850"/>
    </source>
</evidence>
<proteinExistence type="inferred from homology"/>
<dbReference type="AlphaFoldDB" id="A0A1F7J3G4"/>
<evidence type="ECO:0000313" key="3">
    <source>
        <dbReference type="EMBL" id="OGK50161.1"/>
    </source>
</evidence>
<dbReference type="InterPro" id="IPR024654">
    <property type="entry name" value="Calcineurin-like_PHP_lpxH"/>
</dbReference>
<dbReference type="Pfam" id="PF12850">
    <property type="entry name" value="Metallophos_2"/>
    <property type="match status" value="1"/>
</dbReference>
<sequence length="219" mass="25556">MKVLVFSDSHLDHNFEPKKLSYLKKLVRSVDQVIINGDFWEGYSITFDQFLSSKWNELFPLLKAKKAVYIFGNHDKKVLADKRMSQFCAQSQLQYKLKTPRYTYVFEHGNRLAPYIDDIWNLRTLPPVTNNLLGELEGTAVRIFGAKALTYLYGRFNKKIKGLLKHELKKNEVFVCGHTHVAEVDLKNQFINDGLIRHGLAHHLIIEDGVPTLYRDRYR</sequence>
<dbReference type="EMBL" id="MGAQ01000020">
    <property type="protein sequence ID" value="OGK50161.1"/>
    <property type="molecule type" value="Genomic_DNA"/>
</dbReference>
<name>A0A1F7J3G4_9BACT</name>
<dbReference type="SUPFAM" id="SSF56300">
    <property type="entry name" value="Metallo-dependent phosphatases"/>
    <property type="match status" value="1"/>
</dbReference>
<comment type="similarity">
    <text evidence="1">Belongs to the metallophosphoesterase superfamily. YfcE family.</text>
</comment>
<organism evidence="3 4">
    <name type="scientific">Candidatus Roizmanbacteria bacterium RIFCSPLOWO2_01_FULL_40_42</name>
    <dbReference type="NCBI Taxonomy" id="1802066"/>
    <lineage>
        <taxon>Bacteria</taxon>
        <taxon>Candidatus Roizmaniibacteriota</taxon>
    </lineage>
</organism>
<feature type="domain" description="Calcineurin-like phosphoesterase" evidence="2">
    <location>
        <begin position="1"/>
        <end position="189"/>
    </location>
</feature>
<dbReference type="Gene3D" id="3.60.21.10">
    <property type="match status" value="1"/>
</dbReference>
<evidence type="ECO:0000256" key="1">
    <source>
        <dbReference type="ARBA" id="ARBA00008950"/>
    </source>
</evidence>
<evidence type="ECO:0000313" key="4">
    <source>
        <dbReference type="Proteomes" id="UP000178558"/>
    </source>
</evidence>
<reference evidence="3 4" key="1">
    <citation type="journal article" date="2016" name="Nat. Commun.">
        <title>Thousands of microbial genomes shed light on interconnected biogeochemical processes in an aquifer system.</title>
        <authorList>
            <person name="Anantharaman K."/>
            <person name="Brown C.T."/>
            <person name="Hug L.A."/>
            <person name="Sharon I."/>
            <person name="Castelle C.J."/>
            <person name="Probst A.J."/>
            <person name="Thomas B.C."/>
            <person name="Singh A."/>
            <person name="Wilkins M.J."/>
            <person name="Karaoz U."/>
            <person name="Brodie E.L."/>
            <person name="Williams K.H."/>
            <person name="Hubbard S.S."/>
            <person name="Banfield J.F."/>
        </authorList>
    </citation>
    <scope>NUCLEOTIDE SEQUENCE [LARGE SCALE GENOMIC DNA]</scope>
</reference>
<dbReference type="CDD" id="cd00838">
    <property type="entry name" value="MPP_superfamily"/>
    <property type="match status" value="1"/>
</dbReference>
<dbReference type="Proteomes" id="UP000178558">
    <property type="component" value="Unassembled WGS sequence"/>
</dbReference>
<accession>A0A1F7J3G4</accession>
<gene>
    <name evidence="3" type="ORF">A3B50_00035</name>
</gene>
<protein>
    <recommendedName>
        <fullName evidence="2">Calcineurin-like phosphoesterase domain-containing protein</fullName>
    </recommendedName>
</protein>
<comment type="caution">
    <text evidence="3">The sequence shown here is derived from an EMBL/GenBank/DDBJ whole genome shotgun (WGS) entry which is preliminary data.</text>
</comment>
<dbReference type="InterPro" id="IPR029052">
    <property type="entry name" value="Metallo-depent_PP-like"/>
</dbReference>